<proteinExistence type="predicted"/>
<evidence type="ECO:0000313" key="2">
    <source>
        <dbReference type="Proteomes" id="UP000683511"/>
    </source>
</evidence>
<reference evidence="1" key="1">
    <citation type="submission" date="2017-04" db="EMBL/GenBank/DDBJ databases">
        <title>Genome deletions in a multicellular cyanobacterial endosymbiont for morphological adaptation in marine diatoms.</title>
        <authorList>
            <person name="Wang Y."/>
            <person name="Gao H."/>
            <person name="Li R."/>
            <person name="Xu X."/>
        </authorList>
    </citation>
    <scope>NUCLEOTIDE SEQUENCE</scope>
    <source>
        <strain evidence="1">FACHB 800</strain>
    </source>
</reference>
<evidence type="ECO:0000313" key="1">
    <source>
        <dbReference type="EMBL" id="QXE22929.1"/>
    </source>
</evidence>
<accession>A0A975T6H1</accession>
<organism evidence="1 2">
    <name type="scientific">Richelia sinica FACHB-800</name>
    <dbReference type="NCBI Taxonomy" id="1357546"/>
    <lineage>
        <taxon>Bacteria</taxon>
        <taxon>Bacillati</taxon>
        <taxon>Cyanobacteriota</taxon>
        <taxon>Cyanophyceae</taxon>
        <taxon>Nostocales</taxon>
        <taxon>Nostocaceae</taxon>
        <taxon>Richelia</taxon>
    </lineage>
</organism>
<keyword evidence="2" id="KW-1185">Reference proteome</keyword>
<dbReference type="RefSeq" id="WP_190607020.1">
    <property type="nucleotide sequence ID" value="NZ_CP021056.1"/>
</dbReference>
<sequence>MKTLFCLSPRYRLDDESRWLEGIDPSRHYWMAVNGEQNLTVALPGLIVGSFEEFKQFIRQFRSLQPGQTMTLERIASSCTIYCVSNNCYAVESEVNNAPVWHLFDQESLDSLLITAHPDWQCAASDVELGRKLLMRSLQQTTASKG</sequence>
<name>A0A975T6H1_9NOST</name>
<dbReference type="AlphaFoldDB" id="A0A975T6H1"/>
<gene>
    <name evidence="1" type="ORF">B6N60_01616</name>
</gene>
<dbReference type="Proteomes" id="UP000683511">
    <property type="component" value="Chromosome"/>
</dbReference>
<dbReference type="KEGG" id="rsin:B6N60_01616"/>
<dbReference type="EMBL" id="CP021056">
    <property type="protein sequence ID" value="QXE22929.1"/>
    <property type="molecule type" value="Genomic_DNA"/>
</dbReference>
<protein>
    <submittedName>
        <fullName evidence="1">Uncharacterized protein</fullName>
    </submittedName>
</protein>